<dbReference type="EMBL" id="JAPDRK010000001">
    <property type="protein sequence ID" value="KAJ9617166.1"/>
    <property type="molecule type" value="Genomic_DNA"/>
</dbReference>
<protein>
    <recommendedName>
        <fullName evidence="1">Heterokaryon incompatibility domain-containing protein</fullName>
    </recommendedName>
</protein>
<dbReference type="PANTHER" id="PTHR33112">
    <property type="entry name" value="DOMAIN PROTEIN, PUTATIVE-RELATED"/>
    <property type="match status" value="1"/>
</dbReference>
<gene>
    <name evidence="2" type="ORF">H2200_000887</name>
</gene>
<sequence>MFNWLGGSKGMKPNRKYQPRCSNFERLEATIREARHKHKKSTEFLKLHSSYEELENCARLGCVGCRVVRQGLILSQITIRQVGQLESRDAPVYVRLWTNQETTAKSTTISLLQAVLGTPLHQSSSVDIALTTNVDRPMLPERRYDLVIPQIRSWLDDCCTNHKAQCGNLSWSKENPGRLIEIVSDSKVKLIDASSLPKLEYVALSYCWGTGGSQGNTTSHNLLTRQAGFLSQDLTDTIRDAIILVRRLGLAYLWVDQVCIVQPADDADDADDADEANGEDWDLEGSRMHIVYGNAVFTLNACSSEASTDGLFRPRKAWTYPVKPFYLENEWLVNFDMTLKEVRLRAPLSSRGWVLQEERLSPRLLYLCGQRFYWSCAGEQHMELASDPQLQSASLEKPFLHKRDQEKMSKPQAFLDVRFDGDKLKLHKEWQDLVESYCLRNLTQASDRFRAISGLAAQYLRVYLNKDNRFSGQEYLAGLWRASFAEDLAWSVSRAGDPRRALTDLAPTWSWASLPLCTRINTKEPFSPVSDFNLVTEADLSDHTQDSISDPGAIVLQACRKGAEKKSIAVRGRLQRIMNDNFQSVDWSDIEVNQSTSSEYSFAKYIDQQIYAREPNTGKIVIHEPTKRAMEGQLDYLISADGRSIQSGSIHVPVGAERDLFGLRIGAKTMLLLQLKCSSDQGELQTLTASARHEPSAYHRVGICRNVRDAFFDGVDISELELG</sequence>
<keyword evidence="3" id="KW-1185">Reference proteome</keyword>
<comment type="caution">
    <text evidence="2">The sequence shown here is derived from an EMBL/GenBank/DDBJ whole genome shotgun (WGS) entry which is preliminary data.</text>
</comment>
<proteinExistence type="predicted"/>
<dbReference type="Proteomes" id="UP001172673">
    <property type="component" value="Unassembled WGS sequence"/>
</dbReference>
<accession>A0AA38XQ67</accession>
<evidence type="ECO:0000313" key="2">
    <source>
        <dbReference type="EMBL" id="KAJ9617166.1"/>
    </source>
</evidence>
<dbReference type="AlphaFoldDB" id="A0AA38XQ67"/>
<reference evidence="2" key="1">
    <citation type="submission" date="2022-10" db="EMBL/GenBank/DDBJ databases">
        <title>Culturing micro-colonial fungi from biological soil crusts in the Mojave desert and describing Neophaeococcomyces mojavensis, and introducing the new genera and species Taxawa tesnikishii.</title>
        <authorList>
            <person name="Kurbessoian T."/>
            <person name="Stajich J.E."/>
        </authorList>
    </citation>
    <scope>NUCLEOTIDE SEQUENCE</scope>
    <source>
        <strain evidence="2">TK_41</strain>
    </source>
</reference>
<feature type="domain" description="Heterokaryon incompatibility" evidence="1">
    <location>
        <begin position="201"/>
        <end position="357"/>
    </location>
</feature>
<evidence type="ECO:0000313" key="3">
    <source>
        <dbReference type="Proteomes" id="UP001172673"/>
    </source>
</evidence>
<dbReference type="Pfam" id="PF06985">
    <property type="entry name" value="HET"/>
    <property type="match status" value="1"/>
</dbReference>
<name>A0AA38XQ67_9EURO</name>
<dbReference type="PANTHER" id="PTHR33112:SF16">
    <property type="entry name" value="HETEROKARYON INCOMPATIBILITY DOMAIN-CONTAINING PROTEIN"/>
    <property type="match status" value="1"/>
</dbReference>
<dbReference type="InterPro" id="IPR010730">
    <property type="entry name" value="HET"/>
</dbReference>
<organism evidence="2 3">
    <name type="scientific">Cladophialophora chaetospira</name>
    <dbReference type="NCBI Taxonomy" id="386627"/>
    <lineage>
        <taxon>Eukaryota</taxon>
        <taxon>Fungi</taxon>
        <taxon>Dikarya</taxon>
        <taxon>Ascomycota</taxon>
        <taxon>Pezizomycotina</taxon>
        <taxon>Eurotiomycetes</taxon>
        <taxon>Chaetothyriomycetidae</taxon>
        <taxon>Chaetothyriales</taxon>
        <taxon>Herpotrichiellaceae</taxon>
        <taxon>Cladophialophora</taxon>
    </lineage>
</organism>
<evidence type="ECO:0000259" key="1">
    <source>
        <dbReference type="Pfam" id="PF06985"/>
    </source>
</evidence>